<keyword evidence="5" id="KW-0676">Redox-active center</keyword>
<feature type="compositionally biased region" description="Low complexity" evidence="6">
    <location>
        <begin position="62"/>
        <end position="74"/>
    </location>
</feature>
<dbReference type="InterPro" id="IPR036249">
    <property type="entry name" value="Thioredoxin-like_sf"/>
</dbReference>
<feature type="region of interest" description="Disordered" evidence="6">
    <location>
        <begin position="62"/>
        <end position="83"/>
    </location>
</feature>
<dbReference type="InterPro" id="IPR013766">
    <property type="entry name" value="Thioredoxin_domain"/>
</dbReference>
<dbReference type="PANTHER" id="PTHR13887">
    <property type="entry name" value="GLUTATHIONE S-TRANSFERASE KAPPA"/>
    <property type="match status" value="1"/>
</dbReference>
<keyword evidence="7" id="KW-0812">Transmembrane</keyword>
<comment type="similarity">
    <text evidence="1">Belongs to the thioredoxin family. DsbA subfamily.</text>
</comment>
<dbReference type="EMBL" id="JACHMK010000001">
    <property type="protein sequence ID" value="MBB6335315.1"/>
    <property type="molecule type" value="Genomic_DNA"/>
</dbReference>
<gene>
    <name evidence="9" type="ORF">HD592_001880</name>
</gene>
<dbReference type="Proteomes" id="UP000617426">
    <property type="component" value="Unassembled WGS sequence"/>
</dbReference>
<dbReference type="Gene3D" id="3.40.30.10">
    <property type="entry name" value="Glutaredoxin"/>
    <property type="match status" value="1"/>
</dbReference>
<dbReference type="AlphaFoldDB" id="A0A923IYL6"/>
<evidence type="ECO:0000256" key="5">
    <source>
        <dbReference type="ARBA" id="ARBA00023284"/>
    </source>
</evidence>
<dbReference type="Pfam" id="PF13462">
    <property type="entry name" value="Thioredoxin_4"/>
    <property type="match status" value="1"/>
</dbReference>
<evidence type="ECO:0000313" key="10">
    <source>
        <dbReference type="Proteomes" id="UP000617426"/>
    </source>
</evidence>
<keyword evidence="9" id="KW-0413">Isomerase</keyword>
<keyword evidence="7" id="KW-0472">Membrane</keyword>
<evidence type="ECO:0000256" key="7">
    <source>
        <dbReference type="SAM" id="Phobius"/>
    </source>
</evidence>
<keyword evidence="7" id="KW-1133">Transmembrane helix</keyword>
<evidence type="ECO:0000256" key="1">
    <source>
        <dbReference type="ARBA" id="ARBA00005791"/>
    </source>
</evidence>
<proteinExistence type="inferred from homology"/>
<dbReference type="GO" id="GO:0016491">
    <property type="term" value="F:oxidoreductase activity"/>
    <property type="evidence" value="ECO:0007669"/>
    <property type="project" value="UniProtKB-KW"/>
</dbReference>
<organism evidence="9 10">
    <name type="scientific">Schaalia hyovaginalis</name>
    <dbReference type="NCBI Taxonomy" id="29316"/>
    <lineage>
        <taxon>Bacteria</taxon>
        <taxon>Bacillati</taxon>
        <taxon>Actinomycetota</taxon>
        <taxon>Actinomycetes</taxon>
        <taxon>Actinomycetales</taxon>
        <taxon>Actinomycetaceae</taxon>
        <taxon>Schaalia</taxon>
    </lineage>
</organism>
<keyword evidence="10" id="KW-1185">Reference proteome</keyword>
<evidence type="ECO:0000313" key="9">
    <source>
        <dbReference type="EMBL" id="MBB6335315.1"/>
    </source>
</evidence>
<sequence length="273" mass="28884">MSETPIPARRSRSPLIAILLLVIAALVLALGVLIVDRQRLNARLDEAQSALGASAAGSARTAGTAAAGRTPAAPDGLAIPSSTDPTQLEIIRAQARRDPDDPQAFGKADAPVVMVLYSDFACPYCTLFAKEVEPGLADLINDGTLRIEWRDLAQITQTSPLAAQAGRAAAAQGRFWEFHDAVYAAAGEGEHPEYTQENLLEFARAAAVPDLDAFTATMNAEETKAAVEEAKTKAYSIGVQGTPFMFIGDAFVSGYRELEVIRATVLAQAEAAK</sequence>
<feature type="transmembrane region" description="Helical" evidence="7">
    <location>
        <begin position="15"/>
        <end position="35"/>
    </location>
</feature>
<evidence type="ECO:0000256" key="2">
    <source>
        <dbReference type="ARBA" id="ARBA00022729"/>
    </source>
</evidence>
<feature type="domain" description="Thioredoxin" evidence="8">
    <location>
        <begin position="73"/>
        <end position="270"/>
    </location>
</feature>
<dbReference type="InterPro" id="IPR012336">
    <property type="entry name" value="Thioredoxin-like_fold"/>
</dbReference>
<evidence type="ECO:0000256" key="4">
    <source>
        <dbReference type="ARBA" id="ARBA00023157"/>
    </source>
</evidence>
<dbReference type="PROSITE" id="PS51352">
    <property type="entry name" value="THIOREDOXIN_2"/>
    <property type="match status" value="1"/>
</dbReference>
<dbReference type="PANTHER" id="PTHR13887:SF14">
    <property type="entry name" value="DISULFIDE BOND FORMATION PROTEIN D"/>
    <property type="match status" value="1"/>
</dbReference>
<evidence type="ECO:0000259" key="8">
    <source>
        <dbReference type="PROSITE" id="PS51352"/>
    </source>
</evidence>
<dbReference type="SUPFAM" id="SSF52833">
    <property type="entry name" value="Thioredoxin-like"/>
    <property type="match status" value="1"/>
</dbReference>
<name>A0A923IYL6_9ACTO</name>
<keyword evidence="3" id="KW-0560">Oxidoreductase</keyword>
<dbReference type="RefSeq" id="WP_320658425.1">
    <property type="nucleotide sequence ID" value="NZ_JACHMK010000001.1"/>
</dbReference>
<keyword evidence="2" id="KW-0732">Signal</keyword>
<keyword evidence="4" id="KW-1015">Disulfide bond</keyword>
<evidence type="ECO:0000256" key="3">
    <source>
        <dbReference type="ARBA" id="ARBA00023002"/>
    </source>
</evidence>
<comment type="caution">
    <text evidence="9">The sequence shown here is derived from an EMBL/GenBank/DDBJ whole genome shotgun (WGS) entry which is preliminary data.</text>
</comment>
<reference evidence="9" key="1">
    <citation type="submission" date="2020-08" db="EMBL/GenBank/DDBJ databases">
        <title>Sequencing the genomes of 1000 actinobacteria strains.</title>
        <authorList>
            <person name="Klenk H.-P."/>
        </authorList>
    </citation>
    <scope>NUCLEOTIDE SEQUENCE</scope>
    <source>
        <strain evidence="9">DSM 10695</strain>
    </source>
</reference>
<dbReference type="GO" id="GO:0016853">
    <property type="term" value="F:isomerase activity"/>
    <property type="evidence" value="ECO:0007669"/>
    <property type="project" value="UniProtKB-KW"/>
</dbReference>
<accession>A0A923IYL6</accession>
<evidence type="ECO:0000256" key="6">
    <source>
        <dbReference type="SAM" id="MobiDB-lite"/>
    </source>
</evidence>
<protein>
    <submittedName>
        <fullName evidence="9">Protein-disulfide isomerase</fullName>
    </submittedName>
</protein>